<dbReference type="Pfam" id="PF01925">
    <property type="entry name" value="TauE"/>
    <property type="match status" value="1"/>
</dbReference>
<evidence type="ECO:0000256" key="2">
    <source>
        <dbReference type="ARBA" id="ARBA00009142"/>
    </source>
</evidence>
<sequence>MDPRVTLAGFAVGIVSGMSGIGGSSLLAPLLILVVGVPPTVAVGTDLVYSVPMKLIAAFGHLRQGTVDREVVRRLSIGGVPGTLAGLLAFWLFRAHAGVAQVDRFERHAIGIVILAAAASALVLMAVRRLRFGDRSVNGDDAGRRFDKLGATGIGVTGIGAVVGFLVALTSIGSGSMTLPLLLLALPALGLRSLIGSEIVFGAVIVPIAAVGHTAFATVDWRLALALAAGAVPGALVGVRLCGVLNVGLLRPAVMCALAYAGMKLL</sequence>
<name>A0AAN1XSU5_UNVUL</name>
<evidence type="ECO:0000313" key="8">
    <source>
        <dbReference type="Proteomes" id="UP001317532"/>
    </source>
</evidence>
<feature type="transmembrane region" description="Helical" evidence="6">
    <location>
        <begin position="71"/>
        <end position="93"/>
    </location>
</feature>
<keyword evidence="4 6" id="KW-1133">Transmembrane helix</keyword>
<feature type="transmembrane region" description="Helical" evidence="6">
    <location>
        <begin position="27"/>
        <end position="51"/>
    </location>
</feature>
<evidence type="ECO:0000256" key="6">
    <source>
        <dbReference type="RuleBase" id="RU363041"/>
    </source>
</evidence>
<dbReference type="KEGG" id="vab:WPS_00410"/>
<evidence type="ECO:0000256" key="4">
    <source>
        <dbReference type="ARBA" id="ARBA00022989"/>
    </source>
</evidence>
<keyword evidence="3 6" id="KW-0812">Transmembrane</keyword>
<dbReference type="InterPro" id="IPR002781">
    <property type="entry name" value="TM_pro_TauE-like"/>
</dbReference>
<keyword evidence="6" id="KW-1003">Cell membrane</keyword>
<evidence type="ECO:0000256" key="3">
    <source>
        <dbReference type="ARBA" id="ARBA00022692"/>
    </source>
</evidence>
<keyword evidence="5 6" id="KW-0472">Membrane</keyword>
<evidence type="ECO:0000313" key="7">
    <source>
        <dbReference type="EMBL" id="BDE04765.1"/>
    </source>
</evidence>
<proteinExistence type="inferred from homology"/>
<comment type="similarity">
    <text evidence="2 6">Belongs to the 4-toluene sulfonate uptake permease (TSUP) (TC 2.A.102) family.</text>
</comment>
<dbReference type="AlphaFoldDB" id="A0AAN1XSU5"/>
<dbReference type="PANTHER" id="PTHR43701:SF2">
    <property type="entry name" value="MEMBRANE TRANSPORTER PROTEIN YJNA-RELATED"/>
    <property type="match status" value="1"/>
</dbReference>
<feature type="transmembrane region" description="Helical" evidence="6">
    <location>
        <begin position="189"/>
        <end position="211"/>
    </location>
</feature>
<protein>
    <recommendedName>
        <fullName evidence="6">Probable membrane transporter protein</fullName>
    </recommendedName>
</protein>
<dbReference type="EMBL" id="AP025523">
    <property type="protein sequence ID" value="BDE04765.1"/>
    <property type="molecule type" value="Genomic_DNA"/>
</dbReference>
<accession>A0AAN1XSU5</accession>
<feature type="transmembrane region" description="Helical" evidence="6">
    <location>
        <begin position="223"/>
        <end position="241"/>
    </location>
</feature>
<dbReference type="GO" id="GO:0005886">
    <property type="term" value="C:plasma membrane"/>
    <property type="evidence" value="ECO:0007669"/>
    <property type="project" value="UniProtKB-SubCell"/>
</dbReference>
<organism evidence="7 8">
    <name type="scientific">Vulcanimicrobium alpinum</name>
    <dbReference type="NCBI Taxonomy" id="3016050"/>
    <lineage>
        <taxon>Bacteria</taxon>
        <taxon>Bacillati</taxon>
        <taxon>Vulcanimicrobiota</taxon>
        <taxon>Vulcanimicrobiia</taxon>
        <taxon>Vulcanimicrobiales</taxon>
        <taxon>Vulcanimicrobiaceae</taxon>
        <taxon>Vulcanimicrobium</taxon>
    </lineage>
</organism>
<reference evidence="7 8" key="1">
    <citation type="journal article" date="2022" name="ISME Commun">
        <title>Vulcanimicrobium alpinus gen. nov. sp. nov., the first cultivated representative of the candidate phylum 'Eremiobacterota', is a metabolically versatile aerobic anoxygenic phototroph.</title>
        <authorList>
            <person name="Yabe S."/>
            <person name="Muto K."/>
            <person name="Abe K."/>
            <person name="Yokota A."/>
            <person name="Staudigel H."/>
            <person name="Tebo B.M."/>
        </authorList>
    </citation>
    <scope>NUCLEOTIDE SEQUENCE [LARGE SCALE GENOMIC DNA]</scope>
    <source>
        <strain evidence="7 8">WC8-2</strain>
    </source>
</reference>
<dbReference type="InterPro" id="IPR051598">
    <property type="entry name" value="TSUP/Inactive_protease-like"/>
</dbReference>
<evidence type="ECO:0000256" key="5">
    <source>
        <dbReference type="ARBA" id="ARBA00023136"/>
    </source>
</evidence>
<feature type="transmembrane region" description="Helical" evidence="6">
    <location>
        <begin position="149"/>
        <end position="169"/>
    </location>
</feature>
<comment type="subcellular location">
    <subcellularLocation>
        <location evidence="6">Cell membrane</location>
        <topology evidence="6">Multi-pass membrane protein</topology>
    </subcellularLocation>
    <subcellularLocation>
        <location evidence="1">Membrane</location>
        <topology evidence="1">Multi-pass membrane protein</topology>
    </subcellularLocation>
</comment>
<gene>
    <name evidence="7" type="ORF">WPS_00410</name>
</gene>
<dbReference type="Proteomes" id="UP001317532">
    <property type="component" value="Chromosome"/>
</dbReference>
<evidence type="ECO:0000256" key="1">
    <source>
        <dbReference type="ARBA" id="ARBA00004141"/>
    </source>
</evidence>
<dbReference type="PANTHER" id="PTHR43701">
    <property type="entry name" value="MEMBRANE TRANSPORTER PROTEIN MJ0441-RELATED"/>
    <property type="match status" value="1"/>
</dbReference>
<keyword evidence="8" id="KW-1185">Reference proteome</keyword>
<feature type="transmembrane region" description="Helical" evidence="6">
    <location>
        <begin position="108"/>
        <end position="128"/>
    </location>
</feature>